<dbReference type="Proteomes" id="UP000466307">
    <property type="component" value="Unassembled WGS sequence"/>
</dbReference>
<evidence type="ECO:0000313" key="3">
    <source>
        <dbReference type="Proteomes" id="UP000466307"/>
    </source>
</evidence>
<dbReference type="Pfam" id="PF17940">
    <property type="entry name" value="TetR_C_31"/>
    <property type="match status" value="1"/>
</dbReference>
<organism evidence="2 3">
    <name type="scientific">Gordonia desulfuricans</name>
    <dbReference type="NCBI Taxonomy" id="89051"/>
    <lineage>
        <taxon>Bacteria</taxon>
        <taxon>Bacillati</taxon>
        <taxon>Actinomycetota</taxon>
        <taxon>Actinomycetes</taxon>
        <taxon>Mycobacteriales</taxon>
        <taxon>Gordoniaceae</taxon>
        <taxon>Gordonia</taxon>
    </lineage>
</organism>
<dbReference type="SUPFAM" id="SSF46689">
    <property type="entry name" value="Homeodomain-like"/>
    <property type="match status" value="1"/>
</dbReference>
<name>A0A7K3LTN0_9ACTN</name>
<sequence>MPPSTRDPAGRREQIVIAAAELLCAGDGKPTHRRVAEHAGVPLGSTTYYFSTLDDLTTAALEYLADQVDTGLAETAELVAGGDATPETVARLFHEYLSDRDQVRVEITIYTAALQRPELVALTRRWFDGLVEILCTVTDPATARLLAVFVDGACMHAAIHEQPLELDVLEKLTRTLMGGPGCAAGSDRP</sequence>
<dbReference type="SUPFAM" id="SSF48498">
    <property type="entry name" value="Tetracyclin repressor-like, C-terminal domain"/>
    <property type="match status" value="1"/>
</dbReference>
<dbReference type="InterPro" id="IPR009057">
    <property type="entry name" value="Homeodomain-like_sf"/>
</dbReference>
<reference evidence="2 3" key="1">
    <citation type="submission" date="2020-01" db="EMBL/GenBank/DDBJ databases">
        <title>Investigation of new actinobacteria for the biodesulphurisation of diesel fuel.</title>
        <authorList>
            <person name="Athi Narayanan S.M."/>
        </authorList>
    </citation>
    <scope>NUCLEOTIDE SEQUENCE [LARGE SCALE GENOMIC DNA]</scope>
    <source>
        <strain evidence="2 3">213E</strain>
    </source>
</reference>
<dbReference type="EMBL" id="JAADZU010000076">
    <property type="protein sequence ID" value="NDK91634.1"/>
    <property type="molecule type" value="Genomic_DNA"/>
</dbReference>
<dbReference type="RefSeq" id="WP_059039497.1">
    <property type="nucleotide sequence ID" value="NZ_JAADZU010000076.1"/>
</dbReference>
<dbReference type="AlphaFoldDB" id="A0A7K3LTN0"/>
<proteinExistence type="predicted"/>
<evidence type="ECO:0000313" key="2">
    <source>
        <dbReference type="EMBL" id="NDK91634.1"/>
    </source>
</evidence>
<accession>A0A7K3LTN0</accession>
<dbReference type="Gene3D" id="1.10.357.10">
    <property type="entry name" value="Tetracycline Repressor, domain 2"/>
    <property type="match status" value="1"/>
</dbReference>
<feature type="domain" description="Tetracyclin repressor-like C-terminal group 31" evidence="1">
    <location>
        <begin position="83"/>
        <end position="176"/>
    </location>
</feature>
<evidence type="ECO:0000259" key="1">
    <source>
        <dbReference type="Pfam" id="PF17940"/>
    </source>
</evidence>
<keyword evidence="3" id="KW-1185">Reference proteome</keyword>
<comment type="caution">
    <text evidence="2">The sequence shown here is derived from an EMBL/GenBank/DDBJ whole genome shotgun (WGS) entry which is preliminary data.</text>
</comment>
<gene>
    <name evidence="2" type="ORF">GYA93_18935</name>
</gene>
<dbReference type="InterPro" id="IPR036271">
    <property type="entry name" value="Tet_transcr_reg_TetR-rel_C_sf"/>
</dbReference>
<protein>
    <submittedName>
        <fullName evidence="2">TetR family transcriptional regulator</fullName>
    </submittedName>
</protein>
<dbReference type="InterPro" id="IPR041583">
    <property type="entry name" value="TetR_C_31"/>
</dbReference>